<gene>
    <name evidence="1" type="ORF">TRAPUB_6537</name>
</gene>
<keyword evidence="2" id="KW-1185">Reference proteome</keyword>
<dbReference type="Proteomes" id="UP000184267">
    <property type="component" value="Unassembled WGS sequence"/>
</dbReference>
<dbReference type="AlphaFoldDB" id="A0A1M2W720"/>
<evidence type="ECO:0000313" key="2">
    <source>
        <dbReference type="Proteomes" id="UP000184267"/>
    </source>
</evidence>
<sequence>MLRVPLRAAHHGYVARGAVYLNTGYMLGLRWRELASVGPPVMPCLSAELMRITLQKKVRGEEFLGATDAIHSDWGFGLGELDE</sequence>
<name>A0A1M2W720_TRAPU</name>
<protein>
    <submittedName>
        <fullName evidence="1">Uncharacterized protein</fullName>
    </submittedName>
</protein>
<reference evidence="1 2" key="1">
    <citation type="submission" date="2016-10" db="EMBL/GenBank/DDBJ databases">
        <title>Genome sequence of the basidiomycete white-rot fungus Trametes pubescens.</title>
        <authorList>
            <person name="Makela M.R."/>
            <person name="Granchi Z."/>
            <person name="Peng M."/>
            <person name="De Vries R.P."/>
            <person name="Grigoriev I."/>
            <person name="Riley R."/>
            <person name="Hilden K."/>
        </authorList>
    </citation>
    <scope>NUCLEOTIDE SEQUENCE [LARGE SCALE GENOMIC DNA]</scope>
    <source>
        <strain evidence="1 2">FBCC735</strain>
    </source>
</reference>
<proteinExistence type="predicted"/>
<accession>A0A1M2W720</accession>
<comment type="caution">
    <text evidence="1">The sequence shown here is derived from an EMBL/GenBank/DDBJ whole genome shotgun (WGS) entry which is preliminary data.</text>
</comment>
<evidence type="ECO:0000313" key="1">
    <source>
        <dbReference type="EMBL" id="OJT15562.1"/>
    </source>
</evidence>
<organism evidence="1 2">
    <name type="scientific">Trametes pubescens</name>
    <name type="common">White-rot fungus</name>
    <dbReference type="NCBI Taxonomy" id="154538"/>
    <lineage>
        <taxon>Eukaryota</taxon>
        <taxon>Fungi</taxon>
        <taxon>Dikarya</taxon>
        <taxon>Basidiomycota</taxon>
        <taxon>Agaricomycotina</taxon>
        <taxon>Agaricomycetes</taxon>
        <taxon>Polyporales</taxon>
        <taxon>Polyporaceae</taxon>
        <taxon>Trametes</taxon>
    </lineage>
</organism>
<dbReference type="EMBL" id="MNAD01000150">
    <property type="protein sequence ID" value="OJT15562.1"/>
    <property type="molecule type" value="Genomic_DNA"/>
</dbReference>